<keyword evidence="1" id="KW-1133">Transmembrane helix</keyword>
<name>A0A2P4PE68_RHIID</name>
<dbReference type="AlphaFoldDB" id="A0A2P4PE68"/>
<keyword evidence="1" id="KW-0812">Transmembrane</keyword>
<proteinExistence type="predicted"/>
<reference evidence="2 3" key="2">
    <citation type="journal article" date="2018" name="New Phytol.">
        <title>High intraspecific genome diversity in the model arbuscular mycorrhizal symbiont Rhizophagus irregularis.</title>
        <authorList>
            <person name="Chen E.C.H."/>
            <person name="Morin E."/>
            <person name="Beaudet D."/>
            <person name="Noel J."/>
            <person name="Yildirir G."/>
            <person name="Ndikumana S."/>
            <person name="Charron P."/>
            <person name="St-Onge C."/>
            <person name="Giorgi J."/>
            <person name="Kruger M."/>
            <person name="Marton T."/>
            <person name="Ropars J."/>
            <person name="Grigoriev I.V."/>
            <person name="Hainaut M."/>
            <person name="Henrissat B."/>
            <person name="Roux C."/>
            <person name="Martin F."/>
            <person name="Corradi N."/>
        </authorList>
    </citation>
    <scope>NUCLEOTIDE SEQUENCE [LARGE SCALE GENOMIC DNA]</scope>
    <source>
        <strain evidence="2 3">DAOM 197198</strain>
    </source>
</reference>
<evidence type="ECO:0000313" key="3">
    <source>
        <dbReference type="Proteomes" id="UP000018888"/>
    </source>
</evidence>
<dbReference type="EMBL" id="AUPC02000260">
    <property type="protein sequence ID" value="POG63675.1"/>
    <property type="molecule type" value="Genomic_DNA"/>
</dbReference>
<evidence type="ECO:0000256" key="1">
    <source>
        <dbReference type="SAM" id="Phobius"/>
    </source>
</evidence>
<sequence length="61" mass="7468">MVLISKIIKKFMESVYYLSSIMVIYIIKFFFYMKNDLHWKLLIQVFALTGKQNKKVFHIYI</sequence>
<keyword evidence="3" id="KW-1185">Reference proteome</keyword>
<accession>A0A2P4PE68</accession>
<organism evidence="2 3">
    <name type="scientific">Rhizophagus irregularis (strain DAOM 181602 / DAOM 197198 / MUCL 43194)</name>
    <name type="common">Arbuscular mycorrhizal fungus</name>
    <name type="synonym">Glomus intraradices</name>
    <dbReference type="NCBI Taxonomy" id="747089"/>
    <lineage>
        <taxon>Eukaryota</taxon>
        <taxon>Fungi</taxon>
        <taxon>Fungi incertae sedis</taxon>
        <taxon>Mucoromycota</taxon>
        <taxon>Glomeromycotina</taxon>
        <taxon>Glomeromycetes</taxon>
        <taxon>Glomerales</taxon>
        <taxon>Glomeraceae</taxon>
        <taxon>Rhizophagus</taxon>
    </lineage>
</organism>
<feature type="transmembrane region" description="Helical" evidence="1">
    <location>
        <begin position="15"/>
        <end position="33"/>
    </location>
</feature>
<keyword evidence="1" id="KW-0472">Membrane</keyword>
<evidence type="ECO:0000313" key="2">
    <source>
        <dbReference type="EMBL" id="POG63675.1"/>
    </source>
</evidence>
<comment type="caution">
    <text evidence="2">The sequence shown here is derived from an EMBL/GenBank/DDBJ whole genome shotgun (WGS) entry which is preliminary data.</text>
</comment>
<reference evidence="2 3" key="1">
    <citation type="journal article" date="2013" name="Proc. Natl. Acad. Sci. U.S.A.">
        <title>Genome of an arbuscular mycorrhizal fungus provides insight into the oldest plant symbiosis.</title>
        <authorList>
            <person name="Tisserant E."/>
            <person name="Malbreil M."/>
            <person name="Kuo A."/>
            <person name="Kohler A."/>
            <person name="Symeonidi A."/>
            <person name="Balestrini R."/>
            <person name="Charron P."/>
            <person name="Duensing N."/>
            <person name="Frei Dit Frey N."/>
            <person name="Gianinazzi-Pearson V."/>
            <person name="Gilbert L.B."/>
            <person name="Handa Y."/>
            <person name="Herr J.R."/>
            <person name="Hijri M."/>
            <person name="Koul R."/>
            <person name="Kawaguchi M."/>
            <person name="Krajinski F."/>
            <person name="Lammers P.J."/>
            <person name="Masclaux F.G."/>
            <person name="Murat C."/>
            <person name="Morin E."/>
            <person name="Ndikumana S."/>
            <person name="Pagni M."/>
            <person name="Petitpierre D."/>
            <person name="Requena N."/>
            <person name="Rosikiewicz P."/>
            <person name="Riley R."/>
            <person name="Saito K."/>
            <person name="San Clemente H."/>
            <person name="Shapiro H."/>
            <person name="van Tuinen D."/>
            <person name="Becard G."/>
            <person name="Bonfante P."/>
            <person name="Paszkowski U."/>
            <person name="Shachar-Hill Y.Y."/>
            <person name="Tuskan G.A."/>
            <person name="Young P.W."/>
            <person name="Sanders I.R."/>
            <person name="Henrissat B."/>
            <person name="Rensing S.A."/>
            <person name="Grigoriev I.V."/>
            <person name="Corradi N."/>
            <person name="Roux C."/>
            <person name="Martin F."/>
        </authorList>
    </citation>
    <scope>NUCLEOTIDE SEQUENCE [LARGE SCALE GENOMIC DNA]</scope>
    <source>
        <strain evidence="2 3">DAOM 197198</strain>
    </source>
</reference>
<gene>
    <name evidence="2" type="ORF">GLOIN_2v1684140</name>
</gene>
<dbReference type="Proteomes" id="UP000018888">
    <property type="component" value="Unassembled WGS sequence"/>
</dbReference>
<protein>
    <submittedName>
        <fullName evidence="2">Uncharacterized protein</fullName>
    </submittedName>
</protein>